<dbReference type="AlphaFoldDB" id="U1WZ89"/>
<evidence type="ECO:0000313" key="2">
    <source>
        <dbReference type="Proteomes" id="UP000016511"/>
    </source>
</evidence>
<keyword evidence="2" id="KW-1185">Reference proteome</keyword>
<protein>
    <submittedName>
        <fullName evidence="1">Uncharacterized protein</fullName>
    </submittedName>
</protein>
<reference evidence="1 2" key="1">
    <citation type="submission" date="2013-08" db="EMBL/GenBank/DDBJ databases">
        <authorList>
            <person name="Weinstock G."/>
            <person name="Sodergren E."/>
            <person name="Wylie T."/>
            <person name="Fulton L."/>
            <person name="Fulton R."/>
            <person name="Fronick C."/>
            <person name="O'Laughlin M."/>
            <person name="Godfrey J."/>
            <person name="Miner T."/>
            <person name="Herter B."/>
            <person name="Appelbaum E."/>
            <person name="Cordes M."/>
            <person name="Lek S."/>
            <person name="Wollam A."/>
            <person name="Pepin K.H."/>
            <person name="Palsikar V.B."/>
            <person name="Mitreva M."/>
            <person name="Wilson R.K."/>
        </authorList>
    </citation>
    <scope>NUCLEOTIDE SEQUENCE [LARGE SCALE GENOMIC DNA]</scope>
    <source>
        <strain evidence="1 2">ATCC 12856</strain>
    </source>
</reference>
<evidence type="ECO:0000313" key="1">
    <source>
        <dbReference type="EMBL" id="ERI08020.1"/>
    </source>
</evidence>
<name>U1WZ89_ANEAE</name>
<organism evidence="1 2">
    <name type="scientific">Aneurinibacillus aneurinilyticus ATCC 12856</name>
    <dbReference type="NCBI Taxonomy" id="649747"/>
    <lineage>
        <taxon>Bacteria</taxon>
        <taxon>Bacillati</taxon>
        <taxon>Bacillota</taxon>
        <taxon>Bacilli</taxon>
        <taxon>Bacillales</taxon>
        <taxon>Paenibacillaceae</taxon>
        <taxon>Aneurinibacillus group</taxon>
        <taxon>Aneurinibacillus</taxon>
    </lineage>
</organism>
<proteinExistence type="predicted"/>
<gene>
    <name evidence="1" type="ORF">HMPREF0083_03906</name>
</gene>
<dbReference type="EMBL" id="AWSJ01000233">
    <property type="protein sequence ID" value="ERI08020.1"/>
    <property type="molecule type" value="Genomic_DNA"/>
</dbReference>
<accession>U1WZ89</accession>
<comment type="caution">
    <text evidence="1">The sequence shown here is derived from an EMBL/GenBank/DDBJ whole genome shotgun (WGS) entry which is preliminary data.</text>
</comment>
<dbReference type="HOGENOM" id="CLU_3211718_0_0_9"/>
<sequence length="44" mass="5092">MIYLHLKQKSTVSWQSKKTAKLTVLPLLDSIYFKKSIAKKGKLQ</sequence>
<dbReference type="Proteomes" id="UP000016511">
    <property type="component" value="Unassembled WGS sequence"/>
</dbReference>